<reference evidence="1 2" key="1">
    <citation type="journal article" date="2011" name="J. Bacteriol.">
        <title>Genome sequence of the halotolerant marine bacterium Myxococcus fulvus HW-1.</title>
        <authorList>
            <person name="Li Z.F."/>
            <person name="Li X."/>
            <person name="Liu H."/>
            <person name="Liu X."/>
            <person name="Han K."/>
            <person name="Wu Z.H."/>
            <person name="Hu W."/>
            <person name="Li F.F."/>
            <person name="Li Y.Z."/>
        </authorList>
    </citation>
    <scope>NUCLEOTIDE SEQUENCE [LARGE SCALE GENOMIC DNA]</scope>
    <source>
        <strain evidence="2">ATCC BAA-855 / HW-1</strain>
    </source>
</reference>
<name>F8CB16_MYXFH</name>
<accession>F8CB16</accession>
<proteinExistence type="predicted"/>
<evidence type="ECO:0000313" key="1">
    <source>
        <dbReference type="EMBL" id="AEI68397.1"/>
    </source>
</evidence>
<dbReference type="STRING" id="483219.LILAB_32580"/>
<dbReference type="KEGG" id="mfu:LILAB_32580"/>
<gene>
    <name evidence="1" type="ordered locus">LILAB_32580</name>
</gene>
<dbReference type="HOGENOM" id="CLU_1179199_0_0_7"/>
<organism evidence="1 2">
    <name type="scientific">Myxococcus fulvus (strain ATCC BAA-855 / HW-1)</name>
    <dbReference type="NCBI Taxonomy" id="483219"/>
    <lineage>
        <taxon>Bacteria</taxon>
        <taxon>Pseudomonadati</taxon>
        <taxon>Myxococcota</taxon>
        <taxon>Myxococcia</taxon>
        <taxon>Myxococcales</taxon>
        <taxon>Cystobacterineae</taxon>
        <taxon>Myxococcaceae</taxon>
        <taxon>Myxococcus</taxon>
    </lineage>
</organism>
<dbReference type="AlphaFoldDB" id="F8CB16"/>
<sequence length="235" mass="26165">MTMEIDGFVIKFPGHSFRFRNVMAEADASGFATALDAVDVLRACGWEPLSAETVLTCVTPESAEDVSPARPHWLLARAEVPPGTIVQATRLEPVHARAERLSRPTLEGWLSSALADCGCTERDGKPEWRELRFDACRAWSGPRDWRGAQDVVRLRTDEGLLTVPLERDEQGTWLSGPRAPVSDQPPLTVLILQRWETLTLGISVNYSYWLQDGEPAAVRFKAALARLEELGWERG</sequence>
<dbReference type="EMBL" id="CP002830">
    <property type="protein sequence ID" value="AEI68397.1"/>
    <property type="molecule type" value="Genomic_DNA"/>
</dbReference>
<evidence type="ECO:0000313" key="2">
    <source>
        <dbReference type="Proteomes" id="UP000000488"/>
    </source>
</evidence>
<dbReference type="Proteomes" id="UP000000488">
    <property type="component" value="Chromosome"/>
</dbReference>
<protein>
    <submittedName>
        <fullName evidence="1">Uncharacterized protein</fullName>
    </submittedName>
</protein>